<dbReference type="SMART" id="SM00225">
    <property type="entry name" value="BTB"/>
    <property type="match status" value="1"/>
</dbReference>
<accession>O76610</accession>
<evidence type="ECO:0000313" key="3">
    <source>
        <dbReference type="Proteomes" id="UP000001940"/>
    </source>
</evidence>
<protein>
    <submittedName>
        <fullName evidence="2">BTB domain-containing protein</fullName>
    </submittedName>
</protein>
<feature type="domain" description="BTB" evidence="1">
    <location>
        <begin position="18"/>
        <end position="77"/>
    </location>
</feature>
<dbReference type="KEGG" id="cel:CELE_T07H3.2"/>
<dbReference type="SMR" id="O76610"/>
<dbReference type="Proteomes" id="UP000001940">
    <property type="component" value="Chromosome II"/>
</dbReference>
<dbReference type="SMART" id="SM00061">
    <property type="entry name" value="MATH"/>
    <property type="match status" value="1"/>
</dbReference>
<dbReference type="EMBL" id="BX284602">
    <property type="protein sequence ID" value="CCD63704.1"/>
    <property type="molecule type" value="Genomic_DNA"/>
</dbReference>
<dbReference type="OrthoDB" id="409824at2759"/>
<dbReference type="InParanoid" id="O76610"/>
<dbReference type="Gene3D" id="2.60.210.10">
    <property type="entry name" value="Apoptosis, Tumor Necrosis Factor Receptor Associated Protein 2, Chain A"/>
    <property type="match status" value="1"/>
</dbReference>
<dbReference type="AlphaFoldDB" id="O76610"/>
<dbReference type="PANTHER" id="PTHR22743">
    <property type="entry name" value="MEPRIN/TRAF-LIKE MATH FAMILY-C.ELEGANS"/>
    <property type="match status" value="1"/>
</dbReference>
<dbReference type="HOGENOM" id="CLU_903803_0_0_1"/>
<dbReference type="PROSITE" id="PS50097">
    <property type="entry name" value="BTB"/>
    <property type="match status" value="1"/>
</dbReference>
<dbReference type="InterPro" id="IPR008974">
    <property type="entry name" value="TRAF-like"/>
</dbReference>
<keyword evidence="3" id="KW-1185">Reference proteome</keyword>
<evidence type="ECO:0000313" key="4">
    <source>
        <dbReference type="WormBase" id="T07H3.2"/>
    </source>
</evidence>
<dbReference type="CDD" id="cd18186">
    <property type="entry name" value="BTB_POZ_ZBTB_KLHL-like"/>
    <property type="match status" value="1"/>
</dbReference>
<dbReference type="InterPro" id="IPR011333">
    <property type="entry name" value="SKP1/BTB/POZ_sf"/>
</dbReference>
<gene>
    <name evidence="2 4" type="primary">bath-46</name>
    <name evidence="2" type="ORF">CELE_T07H3.2</name>
    <name evidence="4" type="ORF">T07H3.2</name>
</gene>
<proteinExistence type="predicted"/>
<dbReference type="CDD" id="cd00121">
    <property type="entry name" value="MATH"/>
    <property type="match status" value="1"/>
</dbReference>
<dbReference type="WormBase" id="T07H3.2">
    <property type="protein sequence ID" value="CE44033"/>
    <property type="gene ID" value="WBGene00020325"/>
    <property type="gene designation" value="bath-46"/>
</dbReference>
<sequence>MGPPPKLRNFDHQMEPYSDVVLVASQEWFHVSKAILCDHSPYFRCLLSNFPRIDEKPVHLLKGVNPADFQKFLEVLHGEPAIFECTIYQILLLAVKFQTYTVIKKCEKFLIHTSMAKLETKLALAQKYDLTELQTHCNEEFQAAFPVREPEIQRKPAIYRNKFTFKYTFEKFDEDCVGGYNVQLGFLWSLNIHRKNDHLRISLCCDKPEPTPYWEVRADFQLVLPGQDEAPVTKGYFRNIDEELKCEELGREIEWEEIADKYPVDGYLTIEARVNVIWIKEVEKKPEIKVEKKSKLITAMKKLLTVGK</sequence>
<dbReference type="RefSeq" id="NP_494004.2">
    <property type="nucleotide sequence ID" value="NM_061603.3"/>
</dbReference>
<organism evidence="2 3">
    <name type="scientific">Caenorhabditis elegans</name>
    <dbReference type="NCBI Taxonomy" id="6239"/>
    <lineage>
        <taxon>Eukaryota</taxon>
        <taxon>Metazoa</taxon>
        <taxon>Ecdysozoa</taxon>
        <taxon>Nematoda</taxon>
        <taxon>Chromadorea</taxon>
        <taxon>Rhabditida</taxon>
        <taxon>Rhabditina</taxon>
        <taxon>Rhabditomorpha</taxon>
        <taxon>Rhabditoidea</taxon>
        <taxon>Rhabditidae</taxon>
        <taxon>Peloderinae</taxon>
        <taxon>Caenorhabditis</taxon>
    </lineage>
</organism>
<dbReference type="Pfam" id="PF00651">
    <property type="entry name" value="BTB"/>
    <property type="match status" value="1"/>
</dbReference>
<dbReference type="UCSC" id="T07H3.2">
    <property type="organism name" value="c. elegans"/>
</dbReference>
<dbReference type="CTD" id="188248"/>
<dbReference type="InterPro" id="IPR002083">
    <property type="entry name" value="MATH/TRAF_dom"/>
</dbReference>
<evidence type="ECO:0000313" key="2">
    <source>
        <dbReference type="EMBL" id="CCD63704.1"/>
    </source>
</evidence>
<dbReference type="SUPFAM" id="SSF49599">
    <property type="entry name" value="TRAF domain-like"/>
    <property type="match status" value="1"/>
</dbReference>
<name>O76610_CAEEL</name>
<dbReference type="PaxDb" id="6239-T07H3.2"/>
<reference evidence="2 3" key="1">
    <citation type="journal article" date="1998" name="Science">
        <title>Genome sequence of the nematode C. elegans: a platform for investigating biology.</title>
        <authorList>
            <consortium name="The C. elegans sequencing consortium"/>
            <person name="Sulson J.E."/>
            <person name="Waterston R."/>
        </authorList>
    </citation>
    <scope>NUCLEOTIDE SEQUENCE [LARGE SCALE GENOMIC DNA]</scope>
    <source>
        <strain evidence="2 3">Bristol N2</strain>
    </source>
</reference>
<evidence type="ECO:0000259" key="1">
    <source>
        <dbReference type="PROSITE" id="PS50097"/>
    </source>
</evidence>
<dbReference type="Gene3D" id="3.30.710.10">
    <property type="entry name" value="Potassium Channel Kv1.1, Chain A"/>
    <property type="match status" value="1"/>
</dbReference>
<dbReference type="GeneID" id="188248"/>
<dbReference type="SUPFAM" id="SSF54695">
    <property type="entry name" value="POZ domain"/>
    <property type="match status" value="1"/>
</dbReference>
<dbReference type="AGR" id="WB:WBGene00020325"/>
<dbReference type="InterPro" id="IPR000210">
    <property type="entry name" value="BTB/POZ_dom"/>
</dbReference>
<dbReference type="Pfam" id="PF00917">
    <property type="entry name" value="MATH"/>
    <property type="match status" value="1"/>
</dbReference>
<dbReference type="PhylomeDB" id="O76610"/>
<dbReference type="PANTHER" id="PTHR22743:SF165">
    <property type="entry name" value="BTB AND MATH DOMAIN CONTAINING-RELATED"/>
    <property type="match status" value="1"/>
</dbReference>
<dbReference type="InterPro" id="IPR052664">
    <property type="entry name" value="BTB-MATH_domain_protein"/>
</dbReference>
<dbReference type="Bgee" id="WBGene00020325">
    <property type="expression patterns" value="Expressed in larva and 1 other cell type or tissue"/>
</dbReference>